<dbReference type="EMBL" id="BKCJ010175173">
    <property type="protein sequence ID" value="GEY39817.1"/>
    <property type="molecule type" value="Genomic_DNA"/>
</dbReference>
<dbReference type="AlphaFoldDB" id="A0A699HN74"/>
<feature type="region of interest" description="Disordered" evidence="1">
    <location>
        <begin position="113"/>
        <end position="140"/>
    </location>
</feature>
<evidence type="ECO:0000313" key="2">
    <source>
        <dbReference type="EMBL" id="GEY39817.1"/>
    </source>
</evidence>
<comment type="caution">
    <text evidence="2">The sequence shown here is derived from an EMBL/GenBank/DDBJ whole genome shotgun (WGS) entry which is preliminary data.</text>
</comment>
<accession>A0A699HN74</accession>
<gene>
    <name evidence="2" type="ORF">Tci_411791</name>
</gene>
<proteinExistence type="predicted"/>
<name>A0A699HN74_TANCI</name>
<evidence type="ECO:0000256" key="1">
    <source>
        <dbReference type="SAM" id="MobiDB-lite"/>
    </source>
</evidence>
<protein>
    <submittedName>
        <fullName evidence="2">Uncharacterized protein</fullName>
    </submittedName>
</protein>
<reference evidence="2" key="1">
    <citation type="journal article" date="2019" name="Sci. Rep.">
        <title>Draft genome of Tanacetum cinerariifolium, the natural source of mosquito coil.</title>
        <authorList>
            <person name="Yamashiro T."/>
            <person name="Shiraishi A."/>
            <person name="Satake H."/>
            <person name="Nakayama K."/>
        </authorList>
    </citation>
    <scope>NUCLEOTIDE SEQUENCE</scope>
</reference>
<organism evidence="2">
    <name type="scientific">Tanacetum cinerariifolium</name>
    <name type="common">Dalmatian daisy</name>
    <name type="synonym">Chrysanthemum cinerariifolium</name>
    <dbReference type="NCBI Taxonomy" id="118510"/>
    <lineage>
        <taxon>Eukaryota</taxon>
        <taxon>Viridiplantae</taxon>
        <taxon>Streptophyta</taxon>
        <taxon>Embryophyta</taxon>
        <taxon>Tracheophyta</taxon>
        <taxon>Spermatophyta</taxon>
        <taxon>Magnoliopsida</taxon>
        <taxon>eudicotyledons</taxon>
        <taxon>Gunneridae</taxon>
        <taxon>Pentapetalae</taxon>
        <taxon>asterids</taxon>
        <taxon>campanulids</taxon>
        <taxon>Asterales</taxon>
        <taxon>Asteraceae</taxon>
        <taxon>Asteroideae</taxon>
        <taxon>Anthemideae</taxon>
        <taxon>Anthemidinae</taxon>
        <taxon>Tanacetum</taxon>
    </lineage>
</organism>
<sequence length="140" mass="15295">MAFRNFMYAETDDDLSFLPKDPSTDFGIGSSFVSINTKPSVVKAVPIDQPARNTADSEHSHHREEYVIHPGSVAKRIRQLCILTISDDEEVVTNPHASIEVLLSKKPCVLQRPAPTKTHVPASSVPSQKATHSPAPMSPP</sequence>